<dbReference type="Proteomes" id="UP000305541">
    <property type="component" value="Unassembled WGS sequence"/>
</dbReference>
<name>A0A5R9BZD3_9LACO</name>
<sequence>MELTDEIRNYFFNNGVAVIETKATGKHFVYITTDDESPLYRYPKNNPEILQHDVGDNVWHDIRLGVRREQTALF</sequence>
<evidence type="ECO:0000313" key="1">
    <source>
        <dbReference type="EMBL" id="TLQ05461.1"/>
    </source>
</evidence>
<accession>A0A5R9BZD3</accession>
<reference evidence="1 2" key="1">
    <citation type="submission" date="2019-05" db="EMBL/GenBank/DDBJ databases">
        <title>The metagenome of a microbial culture collection derived from dairy environment covers the genomic content of the human microbiome.</title>
        <authorList>
            <person name="Roder T."/>
            <person name="Wuthrich D."/>
            <person name="Sattari Z."/>
            <person name="Von Ah U."/>
            <person name="Bar C."/>
            <person name="Ronchi F."/>
            <person name="Macpherson A.J."/>
            <person name="Ganal-Vonarburg S.C."/>
            <person name="Bruggmann R."/>
            <person name="Vergeres G."/>
        </authorList>
    </citation>
    <scope>NUCLEOTIDE SEQUENCE [LARGE SCALE GENOMIC DNA]</scope>
    <source>
        <strain evidence="1 2">FAM 18815</strain>
    </source>
</reference>
<organism evidence="1 2">
    <name type="scientific">Pediococcus stilesii</name>
    <dbReference type="NCBI Taxonomy" id="331679"/>
    <lineage>
        <taxon>Bacteria</taxon>
        <taxon>Bacillati</taxon>
        <taxon>Bacillota</taxon>
        <taxon>Bacilli</taxon>
        <taxon>Lactobacillales</taxon>
        <taxon>Lactobacillaceae</taxon>
        <taxon>Pediococcus</taxon>
    </lineage>
</organism>
<evidence type="ECO:0000313" key="2">
    <source>
        <dbReference type="Proteomes" id="UP000305541"/>
    </source>
</evidence>
<dbReference type="AlphaFoldDB" id="A0A5R9BZD3"/>
<dbReference type="RefSeq" id="WP_138473805.1">
    <property type="nucleotide sequence ID" value="NZ_VBTH01000002.1"/>
</dbReference>
<comment type="caution">
    <text evidence="1">The sequence shown here is derived from an EMBL/GenBank/DDBJ whole genome shotgun (WGS) entry which is preliminary data.</text>
</comment>
<gene>
    <name evidence="1" type="ORF">FEZ51_02035</name>
</gene>
<protein>
    <submittedName>
        <fullName evidence="1">Uncharacterized protein</fullName>
    </submittedName>
</protein>
<proteinExistence type="predicted"/>
<dbReference type="EMBL" id="VBTH01000002">
    <property type="protein sequence ID" value="TLQ05461.1"/>
    <property type="molecule type" value="Genomic_DNA"/>
</dbReference>